<evidence type="ECO:0000259" key="7">
    <source>
        <dbReference type="PROSITE" id="PS52004"/>
    </source>
</evidence>
<dbReference type="InterPro" id="IPR001227">
    <property type="entry name" value="Ac_transferase_dom_sf"/>
</dbReference>
<gene>
    <name evidence="9" type="ORF">DHEL01_v209690</name>
</gene>
<reference evidence="9" key="1">
    <citation type="submission" date="2017-09" db="EMBL/GenBank/DDBJ databases">
        <title>Polyketide synthases of a Diaporthe helianthi virulent isolate.</title>
        <authorList>
            <person name="Baroncelli R."/>
        </authorList>
    </citation>
    <scope>NUCLEOTIDE SEQUENCE [LARGE SCALE GENOMIC DNA]</scope>
    <source>
        <strain evidence="9">7/96</strain>
    </source>
</reference>
<feature type="compositionally biased region" description="Low complexity" evidence="5">
    <location>
        <begin position="1673"/>
        <end position="1693"/>
    </location>
</feature>
<dbReference type="GO" id="GO:0004312">
    <property type="term" value="F:fatty acid synthase activity"/>
    <property type="evidence" value="ECO:0007669"/>
    <property type="project" value="TreeGrafter"/>
</dbReference>
<evidence type="ECO:0000256" key="3">
    <source>
        <dbReference type="ARBA" id="ARBA00022679"/>
    </source>
</evidence>
<feature type="active site" description="Proton donor; for dehydratase activity" evidence="4">
    <location>
        <position position="1483"/>
    </location>
</feature>
<dbReference type="InterPro" id="IPR036736">
    <property type="entry name" value="ACP-like_sf"/>
</dbReference>
<dbReference type="FunFam" id="1.10.1200.10:FF:000011">
    <property type="entry name" value="Sterigmatocystin biosynthesis polyketide synthase"/>
    <property type="match status" value="1"/>
</dbReference>
<dbReference type="Pfam" id="PF14765">
    <property type="entry name" value="PS-DH"/>
    <property type="match status" value="1"/>
</dbReference>
<dbReference type="CDD" id="cd00833">
    <property type="entry name" value="PKS"/>
    <property type="match status" value="1"/>
</dbReference>
<dbReference type="InterPro" id="IPR014031">
    <property type="entry name" value="Ketoacyl_synth_C"/>
</dbReference>
<dbReference type="GO" id="GO:0031177">
    <property type="term" value="F:phosphopantetheine binding"/>
    <property type="evidence" value="ECO:0007669"/>
    <property type="project" value="InterPro"/>
</dbReference>
<feature type="domain" description="PKS/mFAS DH" evidence="8">
    <location>
        <begin position="1264"/>
        <end position="1570"/>
    </location>
</feature>
<feature type="region of interest" description="C-terminal hotdog fold" evidence="4">
    <location>
        <begin position="1421"/>
        <end position="1570"/>
    </location>
</feature>
<feature type="domain" description="Ketosynthase family 3 (KS3)" evidence="7">
    <location>
        <begin position="392"/>
        <end position="760"/>
    </location>
</feature>
<dbReference type="Pfam" id="PF00698">
    <property type="entry name" value="Acyl_transf_1"/>
    <property type="match status" value="1"/>
</dbReference>
<dbReference type="Pfam" id="PF16073">
    <property type="entry name" value="SAT"/>
    <property type="match status" value="1"/>
</dbReference>
<dbReference type="SUPFAM" id="SSF47336">
    <property type="entry name" value="ACP-like"/>
    <property type="match status" value="1"/>
</dbReference>
<dbReference type="OrthoDB" id="329835at2759"/>
<dbReference type="InParanoid" id="A0A2P5HNV3"/>
<dbReference type="InterPro" id="IPR020841">
    <property type="entry name" value="PKS_Beta-ketoAc_synthase_dom"/>
</dbReference>
<dbReference type="PROSITE" id="PS52004">
    <property type="entry name" value="KS3_2"/>
    <property type="match status" value="1"/>
</dbReference>
<dbReference type="InterPro" id="IPR014043">
    <property type="entry name" value="Acyl_transferase_dom"/>
</dbReference>
<dbReference type="Gene3D" id="3.40.47.10">
    <property type="match status" value="2"/>
</dbReference>
<dbReference type="InterPro" id="IPR049551">
    <property type="entry name" value="PKS_DH_C"/>
</dbReference>
<dbReference type="EMBL" id="MAVT02001134">
    <property type="protein sequence ID" value="POS71917.1"/>
    <property type="molecule type" value="Genomic_DNA"/>
</dbReference>
<comment type="caution">
    <text evidence="9">The sequence shown here is derived from an EMBL/GenBank/DDBJ whole genome shotgun (WGS) entry which is preliminary data.</text>
</comment>
<dbReference type="InterPro" id="IPR009081">
    <property type="entry name" value="PP-bd_ACP"/>
</dbReference>
<evidence type="ECO:0000313" key="10">
    <source>
        <dbReference type="Proteomes" id="UP000094444"/>
    </source>
</evidence>
<feature type="region of interest" description="Disordered" evidence="5">
    <location>
        <begin position="1662"/>
        <end position="1695"/>
    </location>
</feature>
<dbReference type="InterPro" id="IPR030918">
    <property type="entry name" value="PT_fungal_PKS"/>
</dbReference>
<dbReference type="SMART" id="SM00823">
    <property type="entry name" value="PKS_PP"/>
    <property type="match status" value="1"/>
</dbReference>
<evidence type="ECO:0000256" key="4">
    <source>
        <dbReference type="PROSITE-ProRule" id="PRU01363"/>
    </source>
</evidence>
<keyword evidence="2" id="KW-0597">Phosphoprotein</keyword>
<dbReference type="Gene3D" id="1.10.1200.10">
    <property type="entry name" value="ACP-like"/>
    <property type="match status" value="1"/>
</dbReference>
<proteinExistence type="predicted"/>
<dbReference type="Pfam" id="PF00975">
    <property type="entry name" value="Thioesterase"/>
    <property type="match status" value="1"/>
</dbReference>
<dbReference type="PROSITE" id="PS52019">
    <property type="entry name" value="PKS_MFAS_DH"/>
    <property type="match status" value="1"/>
</dbReference>
<evidence type="ECO:0000259" key="8">
    <source>
        <dbReference type="PROSITE" id="PS52019"/>
    </source>
</evidence>
<keyword evidence="1" id="KW-0596">Phosphopantetheine</keyword>
<evidence type="ECO:0000313" key="9">
    <source>
        <dbReference type="EMBL" id="POS71917.1"/>
    </source>
</evidence>
<dbReference type="Gene3D" id="3.40.50.1820">
    <property type="entry name" value="alpha/beta hydrolase"/>
    <property type="match status" value="1"/>
</dbReference>
<dbReference type="PROSITE" id="PS50075">
    <property type="entry name" value="CARRIER"/>
    <property type="match status" value="1"/>
</dbReference>
<dbReference type="GO" id="GO:0044550">
    <property type="term" value="P:secondary metabolite biosynthetic process"/>
    <property type="evidence" value="ECO:0007669"/>
    <property type="project" value="TreeGrafter"/>
</dbReference>
<dbReference type="InterPro" id="IPR001031">
    <property type="entry name" value="Thioesterase"/>
</dbReference>
<evidence type="ECO:0000256" key="1">
    <source>
        <dbReference type="ARBA" id="ARBA00022450"/>
    </source>
</evidence>
<dbReference type="STRING" id="158607.A0A2P5HNV3"/>
<dbReference type="Pfam" id="PF00109">
    <property type="entry name" value="ketoacyl-synt"/>
    <property type="match status" value="2"/>
</dbReference>
<dbReference type="InterPro" id="IPR020806">
    <property type="entry name" value="PKS_PP-bd"/>
</dbReference>
<sequence>MPSVTPPAGSASVEARQSHEKYQLILLGDLTTNPFYEDLRRLLHVKADVLLVSFFERTGFALRQAIGSLPTRQQDLFPRFTTLIDLVSKVVENEGTAILRFFLLSVYQIAQFIVRYGRGGEPYPSARTTCVVGPCAGGFAAAAICSSQTLTELIPVAVEAVLASFRTALHSYLVGIDLTPPCAASDNKAWSADVSPKGQEEVSELVGKYDNNKLQISATLPNRRVTVSGPPHILDDFLQRHQSCLRYRYLDIFSPFHAAHLFDLSIPEQIVSNIGSDAVADRVPDAHLLSGSTGKVSNAPNFKTLLRDTVADVLCEPVQWDSILLSVQEFWRRHCTDHCTIIPFSSNSAPMVSEEIGRAGPAQVSVEDVAGDMKRNLRSDDPTKTPSGRFVDSKIAIVGFSGRFPSADSNEAFWDLLRAGRDVHREIPPDRFNWKSHYDATGKAKNTSRVNYGCFIDEPGNFDARFFNMSPREAENTDPAQRLAITTTYEAMEMAGMVRNRTPSTQQDRVGVFFGTTSDAGGTNVLTNPDNFAGLDRGHFLSTTGNCNAFDDSANGYCRADAVGSVILKRLEDAEADSDPILGVIVGSTTNHCGQTDSITRPHEGDKSSVFRRIMRYTNYDPLDIGYIEMHGTGTQAGDATEMRSVLSVFASDHKRTSQAVTRPLYLGSAKANIGHAESASGVSSLIKVLMMMRRNEIPPHCGIKTRINHNYPGDLAERGVNIASQPTPWRREDTCSGKRACFLNNFSAAGGNTAVLLEDAPTRGHQQSNTDIADARPIHLVCCTGRSAKSMLDNTKALVSWLENNTSSISELPALSYTTTARRMHHNYRTIVSGSSIDSIMTGLKTRVAQSEATHPKPVPAHTPKIVFTFTGQGGIYNMMGKPLFDCNSRFRESIVRFDHLAKVHGFPSFIGIIDGTHSGSMKDASPVVQQLSMTCLQMALTELLVSWGVKPSAVIGHSLGEYAGLHAAGVLSTSDVIYLVGTRATLLERHCQQGTHAMLAVRAPINVVNGLLSSPGCGCELACLNQPTGHVIAGPLDKISDLQVRAKAMSIETCRLNVPYAFHSPQVEPILDEYLKLSSRNVIYRPPAVPVISPLTARTVSGGDENQIGATYLTRACRNPVVFFAALEAASKAGVVDEKTIWLEIGPNPACGGMIKGTLGSDTTTLATLRENTDGFSPLATMLESLYLSGIEIDWTEYHRDCPNSHHVLELPRYSWDLKRYWIDYRNDFCLLKGEKPDDSNFSSTVVSNQITQFMFLSPAVQKVIEESHGTETSTVITESDIFDARLLPVLQGHLVNSAALCPSSLYADIALTIAHFMVAESGHAVESIGFDVSAMKVEAPLIALPGKKTHSFRVNAEADWHSNQIRMSLGTVNETGKVVRRHATFVVLLTPAQTWAHEWKRLAHLVQGRVESLARGVASGSCHHIKRGMAYKLFSALVDYGKEYQGMNDVIIDSDQLEAVPTVEFQVGSEGFHLNPRWIDSLGHIAGFIMNANDSLANKSTVFVNHGWDHMRIAGSMEAGKTYQVYNRMQLAEKNLYAGDTYIFDSGQIIAVFEGVTLSSSSGIMHRLLAIVGEEVGIPPSELTGDTEFSEVGIDSPLSLTMTARFQEELNLDLPSSVFVENPTIGALQRLVRGEALTESNILSSGEPEKHDALIEVDTSSSEDTRFDFDSATDSASSSTPPLSSVATTPGVPTKWNMAVDTSIAANGSNEMVDLTPYATSTLLSSPGAAPRAEHLLFLYPDGSGSAGSAASYASLASYVGNDTAVYGLNCPWRKDAEDMTRLGVHMDLIAAKFLVETTRIIRQKPGIPFSLGGWSAGGIIACEVARQLGHIQDLPQPERLILIDSPNPIGLQNPPQRLYDFFDSIGVFGTTPGEMPAWLRQQFTAFIRVLDEYKPRPLFHAPPTLIIYARDGVCKDPNGPKIDTHPDDPREMRWLLNDRTDFSGDGWATLLGRDNIRVVTIDDVNHFSMMDKGCKSAEIGNITSRFLSEALR</sequence>
<dbReference type="InterPro" id="IPR016035">
    <property type="entry name" value="Acyl_Trfase/lysoPLipase"/>
</dbReference>
<name>A0A2P5HNV3_DIAHE</name>
<dbReference type="GO" id="GO:0006633">
    <property type="term" value="P:fatty acid biosynthetic process"/>
    <property type="evidence" value="ECO:0007669"/>
    <property type="project" value="TreeGrafter"/>
</dbReference>
<feature type="domain" description="Carrier" evidence="6">
    <location>
        <begin position="1562"/>
        <end position="1639"/>
    </location>
</feature>
<dbReference type="InterPro" id="IPR032088">
    <property type="entry name" value="SAT"/>
</dbReference>
<evidence type="ECO:0000256" key="2">
    <source>
        <dbReference type="ARBA" id="ARBA00022553"/>
    </source>
</evidence>
<dbReference type="InterPro" id="IPR029058">
    <property type="entry name" value="AB_hydrolase_fold"/>
</dbReference>
<dbReference type="SUPFAM" id="SSF55048">
    <property type="entry name" value="Probable ACP-binding domain of malonyl-CoA ACP transacylase"/>
    <property type="match status" value="1"/>
</dbReference>
<dbReference type="Gene3D" id="3.30.70.3290">
    <property type="match status" value="1"/>
</dbReference>
<dbReference type="Gene3D" id="3.40.366.10">
    <property type="entry name" value="Malonyl-Coenzyme A Acyl Carrier Protein, domain 2"/>
    <property type="match status" value="2"/>
</dbReference>
<dbReference type="InterPro" id="IPR042104">
    <property type="entry name" value="PKS_dehydratase_sf"/>
</dbReference>
<evidence type="ECO:0000256" key="5">
    <source>
        <dbReference type="SAM" id="MobiDB-lite"/>
    </source>
</evidence>
<dbReference type="PANTHER" id="PTHR43775:SF45">
    <property type="entry name" value="CONIDIAL PIGMENT POLYKETIDE SYNTHASE ALB1"/>
    <property type="match status" value="1"/>
</dbReference>
<accession>A0A2P5HNV3</accession>
<dbReference type="SUPFAM" id="SSF53474">
    <property type="entry name" value="alpha/beta-Hydrolases"/>
    <property type="match status" value="1"/>
</dbReference>
<dbReference type="PANTHER" id="PTHR43775">
    <property type="entry name" value="FATTY ACID SYNTHASE"/>
    <property type="match status" value="1"/>
</dbReference>
<feature type="active site" description="Proton acceptor; for dehydratase activity" evidence="4">
    <location>
        <position position="1296"/>
    </location>
</feature>
<protein>
    <submittedName>
        <fullName evidence="9">Uncharacterized protein</fullName>
    </submittedName>
</protein>
<dbReference type="SUPFAM" id="SSF52151">
    <property type="entry name" value="FabD/lysophospholipase-like"/>
    <property type="match status" value="1"/>
</dbReference>
<evidence type="ECO:0000259" key="6">
    <source>
        <dbReference type="PROSITE" id="PS50075"/>
    </source>
</evidence>
<dbReference type="InterPro" id="IPR016036">
    <property type="entry name" value="Malonyl_transacylase_ACP-bd"/>
</dbReference>
<dbReference type="Gene3D" id="3.10.129.110">
    <property type="entry name" value="Polyketide synthase dehydratase"/>
    <property type="match status" value="1"/>
</dbReference>
<dbReference type="NCBIfam" id="TIGR04532">
    <property type="entry name" value="PT_fungal_PKS"/>
    <property type="match status" value="1"/>
</dbReference>
<dbReference type="SUPFAM" id="SSF53901">
    <property type="entry name" value="Thiolase-like"/>
    <property type="match status" value="1"/>
</dbReference>
<dbReference type="Pfam" id="PF00550">
    <property type="entry name" value="PP-binding"/>
    <property type="match status" value="1"/>
</dbReference>
<dbReference type="InterPro" id="IPR016039">
    <property type="entry name" value="Thiolase-like"/>
</dbReference>
<dbReference type="InterPro" id="IPR050091">
    <property type="entry name" value="PKS_NRPS_Biosynth_Enz"/>
</dbReference>
<dbReference type="InterPro" id="IPR014030">
    <property type="entry name" value="Ketoacyl_synth_N"/>
</dbReference>
<feature type="region of interest" description="N-terminal hotdog fold" evidence="4">
    <location>
        <begin position="1264"/>
        <end position="1397"/>
    </location>
</feature>
<dbReference type="SMART" id="SM00825">
    <property type="entry name" value="PKS_KS"/>
    <property type="match status" value="1"/>
</dbReference>
<dbReference type="FunFam" id="3.10.129.110:FF:000001">
    <property type="entry name" value="Sterigmatocystin biosynthesis polyketide synthase"/>
    <property type="match status" value="1"/>
</dbReference>
<dbReference type="Pfam" id="PF02801">
    <property type="entry name" value="Ketoacyl-synt_C"/>
    <property type="match status" value="1"/>
</dbReference>
<dbReference type="InterPro" id="IPR049900">
    <property type="entry name" value="PKS_mFAS_DH"/>
</dbReference>
<organism evidence="9 10">
    <name type="scientific">Diaporthe helianthi</name>
    <dbReference type="NCBI Taxonomy" id="158607"/>
    <lineage>
        <taxon>Eukaryota</taxon>
        <taxon>Fungi</taxon>
        <taxon>Dikarya</taxon>
        <taxon>Ascomycota</taxon>
        <taxon>Pezizomycotina</taxon>
        <taxon>Sordariomycetes</taxon>
        <taxon>Sordariomycetidae</taxon>
        <taxon>Diaporthales</taxon>
        <taxon>Diaporthaceae</taxon>
        <taxon>Diaporthe</taxon>
    </lineage>
</organism>
<keyword evidence="10" id="KW-1185">Reference proteome</keyword>
<dbReference type="SMART" id="SM00827">
    <property type="entry name" value="PKS_AT"/>
    <property type="match status" value="1"/>
</dbReference>
<keyword evidence="3" id="KW-0808">Transferase</keyword>
<dbReference type="Proteomes" id="UP000094444">
    <property type="component" value="Unassembled WGS sequence"/>
</dbReference>